<dbReference type="Proteomes" id="UP000317835">
    <property type="component" value="Chromosome"/>
</dbReference>
<accession>A0A518H7F0</accession>
<keyword evidence="3" id="KW-1185">Reference proteome</keyword>
<dbReference type="GO" id="GO:1990169">
    <property type="term" value="P:stress response to copper ion"/>
    <property type="evidence" value="ECO:0007669"/>
    <property type="project" value="TreeGrafter"/>
</dbReference>
<evidence type="ECO:0000313" key="3">
    <source>
        <dbReference type="Proteomes" id="UP000317835"/>
    </source>
</evidence>
<name>A0A518H7F0_9BACT</name>
<dbReference type="GO" id="GO:0050897">
    <property type="term" value="F:cobalt ion binding"/>
    <property type="evidence" value="ECO:0007669"/>
    <property type="project" value="TreeGrafter"/>
</dbReference>
<reference evidence="2 3" key="1">
    <citation type="submission" date="2019-02" db="EMBL/GenBank/DDBJ databases">
        <title>Deep-cultivation of Planctomycetes and their phenomic and genomic characterization uncovers novel biology.</title>
        <authorList>
            <person name="Wiegand S."/>
            <person name="Jogler M."/>
            <person name="Boedeker C."/>
            <person name="Pinto D."/>
            <person name="Vollmers J."/>
            <person name="Rivas-Marin E."/>
            <person name="Kohn T."/>
            <person name="Peeters S.H."/>
            <person name="Heuer A."/>
            <person name="Rast P."/>
            <person name="Oberbeckmann S."/>
            <person name="Bunk B."/>
            <person name="Jeske O."/>
            <person name="Meyerdierks A."/>
            <person name="Storesund J.E."/>
            <person name="Kallscheuer N."/>
            <person name="Luecker S."/>
            <person name="Lage O.M."/>
            <person name="Pohl T."/>
            <person name="Merkel B.J."/>
            <person name="Hornburger P."/>
            <person name="Mueller R.-W."/>
            <person name="Bruemmer F."/>
            <person name="Labrenz M."/>
            <person name="Spormann A.M."/>
            <person name="Op den Camp H."/>
            <person name="Overmann J."/>
            <person name="Amann R."/>
            <person name="Jetten M.S.M."/>
            <person name="Mascher T."/>
            <person name="Medema M.H."/>
            <person name="Devos D.P."/>
            <person name="Kaster A.-K."/>
            <person name="Ovreas L."/>
            <person name="Rohde M."/>
            <person name="Galperin M.Y."/>
            <person name="Jogler C."/>
        </authorList>
    </citation>
    <scope>NUCLEOTIDE SEQUENCE [LARGE SCALE GENOMIC DNA]</scope>
    <source>
        <strain evidence="2 3">ElP</strain>
    </source>
</reference>
<dbReference type="EMBL" id="CP036426">
    <property type="protein sequence ID" value="QDV36799.1"/>
    <property type="molecule type" value="Genomic_DNA"/>
</dbReference>
<dbReference type="PROSITE" id="PS50151">
    <property type="entry name" value="UVR"/>
    <property type="match status" value="1"/>
</dbReference>
<dbReference type="PANTHER" id="PTHR38430">
    <property type="entry name" value="PROTEIN-ARGININE KINASE ACTIVATOR PROTEIN"/>
    <property type="match status" value="1"/>
</dbReference>
<organism evidence="2 3">
    <name type="scientific">Tautonia plasticadhaerens</name>
    <dbReference type="NCBI Taxonomy" id="2527974"/>
    <lineage>
        <taxon>Bacteria</taxon>
        <taxon>Pseudomonadati</taxon>
        <taxon>Planctomycetota</taxon>
        <taxon>Planctomycetia</taxon>
        <taxon>Isosphaerales</taxon>
        <taxon>Isosphaeraceae</taxon>
        <taxon>Tautonia</taxon>
    </lineage>
</organism>
<dbReference type="PIRSF" id="PIRSF015034">
    <property type="entry name" value="YacH"/>
    <property type="match status" value="1"/>
</dbReference>
<dbReference type="KEGG" id="tpla:ElP_47280"/>
<gene>
    <name evidence="2" type="ORF">ElP_47280</name>
</gene>
<dbReference type="OrthoDB" id="9788704at2"/>
<proteinExistence type="predicted"/>
<dbReference type="AlphaFoldDB" id="A0A518H7F0"/>
<dbReference type="GO" id="GO:0005507">
    <property type="term" value="F:copper ion binding"/>
    <property type="evidence" value="ECO:0007669"/>
    <property type="project" value="TreeGrafter"/>
</dbReference>
<dbReference type="PANTHER" id="PTHR38430:SF1">
    <property type="entry name" value="PROTEIN-ARGININE KINASE ACTIVATOR PROTEIN"/>
    <property type="match status" value="1"/>
</dbReference>
<feature type="domain" description="UVR" evidence="1">
    <location>
        <begin position="133"/>
        <end position="168"/>
    </location>
</feature>
<evidence type="ECO:0000259" key="1">
    <source>
        <dbReference type="PROSITE" id="PS50151"/>
    </source>
</evidence>
<dbReference type="InterPro" id="IPR025542">
    <property type="entry name" value="YacH"/>
</dbReference>
<dbReference type="GO" id="GO:0008270">
    <property type="term" value="F:zinc ion binding"/>
    <property type="evidence" value="ECO:0007669"/>
    <property type="project" value="TreeGrafter"/>
</dbReference>
<dbReference type="RefSeq" id="WP_145273651.1">
    <property type="nucleotide sequence ID" value="NZ_CP036426.1"/>
</dbReference>
<sequence length="171" mass="19062">MKCQKCSKPATYHITDLDPEVPGKFTIFHFCDEHALQHLAPAASQPESLPVGQLAKDLVSGAGAGREPSPADSLSCPNCQISFSEFRSTGRLGCPYDYEAFRDELMPLLENIHGEVRHSGKTPKRAPRTSKQQNTLIRLRNDLKRSIAAEDYEAAARLRDEIRTLELEQGR</sequence>
<evidence type="ECO:0000313" key="2">
    <source>
        <dbReference type="EMBL" id="QDV36799.1"/>
    </source>
</evidence>
<dbReference type="GO" id="GO:1990170">
    <property type="term" value="P:stress response to cadmium ion"/>
    <property type="evidence" value="ECO:0007669"/>
    <property type="project" value="TreeGrafter"/>
</dbReference>
<dbReference type="GO" id="GO:0046870">
    <property type="term" value="F:cadmium ion binding"/>
    <property type="evidence" value="ECO:0007669"/>
    <property type="project" value="TreeGrafter"/>
</dbReference>
<dbReference type="Pfam" id="PF02151">
    <property type="entry name" value="UVR"/>
    <property type="match status" value="1"/>
</dbReference>
<protein>
    <submittedName>
        <fullName evidence="2">UvrB/uvrC motif protein</fullName>
    </submittedName>
</protein>
<dbReference type="InterPro" id="IPR001943">
    <property type="entry name" value="UVR_dom"/>
</dbReference>